<dbReference type="Gene3D" id="2.60.120.590">
    <property type="entry name" value="Alpha-ketoglutarate-dependent dioxygenase AlkB-like"/>
    <property type="match status" value="1"/>
</dbReference>
<dbReference type="GO" id="GO:0005759">
    <property type="term" value="C:mitochondrial matrix"/>
    <property type="evidence" value="ECO:0007669"/>
    <property type="project" value="TreeGrafter"/>
</dbReference>
<dbReference type="InterPro" id="IPR027450">
    <property type="entry name" value="AlkB-like"/>
</dbReference>
<dbReference type="Proteomes" id="UP001454036">
    <property type="component" value="Unassembled WGS sequence"/>
</dbReference>
<dbReference type="InterPro" id="IPR037151">
    <property type="entry name" value="AlkB-like_sf"/>
</dbReference>
<evidence type="ECO:0000313" key="3">
    <source>
        <dbReference type="EMBL" id="GAA0152142.1"/>
    </source>
</evidence>
<dbReference type="InterPro" id="IPR032870">
    <property type="entry name" value="ALKBH7-like"/>
</dbReference>
<dbReference type="PANTHER" id="PTHR21052">
    <property type="entry name" value="SPERMATOGENESIS ASSOCIATED 11-RELATED"/>
    <property type="match status" value="1"/>
</dbReference>
<evidence type="ECO:0000313" key="4">
    <source>
        <dbReference type="Proteomes" id="UP001454036"/>
    </source>
</evidence>
<proteinExistence type="inferred from homology"/>
<organism evidence="3 4">
    <name type="scientific">Lithospermum erythrorhizon</name>
    <name type="common">Purple gromwell</name>
    <name type="synonym">Lithospermum officinale var. erythrorhizon</name>
    <dbReference type="NCBI Taxonomy" id="34254"/>
    <lineage>
        <taxon>Eukaryota</taxon>
        <taxon>Viridiplantae</taxon>
        <taxon>Streptophyta</taxon>
        <taxon>Embryophyta</taxon>
        <taxon>Tracheophyta</taxon>
        <taxon>Spermatophyta</taxon>
        <taxon>Magnoliopsida</taxon>
        <taxon>eudicotyledons</taxon>
        <taxon>Gunneridae</taxon>
        <taxon>Pentapetalae</taxon>
        <taxon>asterids</taxon>
        <taxon>lamiids</taxon>
        <taxon>Boraginales</taxon>
        <taxon>Boraginaceae</taxon>
        <taxon>Boraginoideae</taxon>
        <taxon>Lithospermeae</taxon>
        <taxon>Lithospermum</taxon>
    </lineage>
</organism>
<name>A0AAV3PQB4_LITER</name>
<comment type="caution">
    <text evidence="3">The sequence shown here is derived from an EMBL/GenBank/DDBJ whole genome shotgun (WGS) entry which is preliminary data.</text>
</comment>
<dbReference type="PANTHER" id="PTHR21052:SF0">
    <property type="entry name" value="ALPHA-KETOGLUTARATE-DEPENDENT DIOXYGENASE ALKB HOMOLOG 7, MITOCHONDRIAL"/>
    <property type="match status" value="1"/>
</dbReference>
<dbReference type="Pfam" id="PF13532">
    <property type="entry name" value="2OG-FeII_Oxy_2"/>
    <property type="match status" value="1"/>
</dbReference>
<gene>
    <name evidence="3" type="ORF">LIER_10695</name>
</gene>
<dbReference type="PROSITE" id="PS51471">
    <property type="entry name" value="FE2OG_OXY"/>
    <property type="match status" value="1"/>
</dbReference>
<dbReference type="GO" id="GO:0006974">
    <property type="term" value="P:DNA damage response"/>
    <property type="evidence" value="ECO:0007669"/>
    <property type="project" value="InterPro"/>
</dbReference>
<comment type="similarity">
    <text evidence="1">Belongs to the alkB family.</text>
</comment>
<protein>
    <recommendedName>
        <fullName evidence="2">Fe2OG dioxygenase domain-containing protein</fullName>
    </recommendedName>
</protein>
<dbReference type="GO" id="GO:0006631">
    <property type="term" value="P:fatty acid metabolic process"/>
    <property type="evidence" value="ECO:0007669"/>
    <property type="project" value="TreeGrafter"/>
</dbReference>
<feature type="domain" description="Fe2OG dioxygenase" evidence="2">
    <location>
        <begin position="123"/>
        <end position="234"/>
    </location>
</feature>
<accession>A0AAV3PQB4</accession>
<dbReference type="SUPFAM" id="SSF51197">
    <property type="entry name" value="Clavaminate synthase-like"/>
    <property type="match status" value="1"/>
</dbReference>
<reference evidence="3 4" key="1">
    <citation type="submission" date="2024-01" db="EMBL/GenBank/DDBJ databases">
        <title>The complete chloroplast genome sequence of Lithospermum erythrorhizon: insights into the phylogenetic relationship among Boraginaceae species and the maternal lineages of purple gromwells.</title>
        <authorList>
            <person name="Okada T."/>
            <person name="Watanabe K."/>
        </authorList>
    </citation>
    <scope>NUCLEOTIDE SEQUENCE [LARGE SCALE GENOMIC DNA]</scope>
</reference>
<evidence type="ECO:0000256" key="1">
    <source>
        <dbReference type="ARBA" id="ARBA00007879"/>
    </source>
</evidence>
<evidence type="ECO:0000259" key="2">
    <source>
        <dbReference type="PROSITE" id="PS51471"/>
    </source>
</evidence>
<dbReference type="InterPro" id="IPR005123">
    <property type="entry name" value="Oxoglu/Fe-dep_dioxygenase_dom"/>
</dbReference>
<dbReference type="AlphaFoldDB" id="A0AAV3PQB4"/>
<dbReference type="EMBL" id="BAABME010001923">
    <property type="protein sequence ID" value="GAA0152142.1"/>
    <property type="molecule type" value="Genomic_DNA"/>
</dbReference>
<sequence length="239" mass="27147">MDDLKRILNDVFGDSSSSDSDDVSQSTLGWEKTSQINGLWLCRHFLSPRQQSCLLTQIQKEGWFNESSCNQAMRFGDLPGWATELSSSIYEAILLSNLTDSAASGGDEGICLFPETLLFREPLFDQLIVNKYEAGEGIRFHVDLMRFEDGIAIISLDSSCIMHFSQVRMGEENQEKSPPMNVPLYLTPGSLVLMWGDARYLWEHGIDRRPGVQMWEGQEIDQKRRISITLRRLCQNSTP</sequence>
<keyword evidence="4" id="KW-1185">Reference proteome</keyword>